<evidence type="ECO:0000313" key="7">
    <source>
        <dbReference type="Proteomes" id="UP001292094"/>
    </source>
</evidence>
<dbReference type="EMBL" id="JAWZYT010000044">
    <property type="protein sequence ID" value="KAK4329004.1"/>
    <property type="molecule type" value="Genomic_DNA"/>
</dbReference>
<dbReference type="Gene3D" id="2.30.30.140">
    <property type="match status" value="1"/>
</dbReference>
<dbReference type="InterPro" id="IPR000467">
    <property type="entry name" value="G_patch_dom"/>
</dbReference>
<dbReference type="Gene3D" id="2.30.30.30">
    <property type="match status" value="1"/>
</dbReference>
<dbReference type="AlphaFoldDB" id="A0AAE1QLB0"/>
<evidence type="ECO:0000256" key="3">
    <source>
        <dbReference type="ARBA" id="ARBA00023242"/>
    </source>
</evidence>
<evidence type="ECO:0000259" key="5">
    <source>
        <dbReference type="PROSITE" id="PS50174"/>
    </source>
</evidence>
<reference evidence="6" key="1">
    <citation type="submission" date="2023-11" db="EMBL/GenBank/DDBJ databases">
        <title>Genome assemblies of two species of porcelain crab, Petrolisthes cinctipes and Petrolisthes manimaculis (Anomura: Porcellanidae).</title>
        <authorList>
            <person name="Angst P."/>
        </authorList>
    </citation>
    <scope>NUCLEOTIDE SEQUENCE</scope>
    <source>
        <strain evidence="6">PB745_02</strain>
        <tissue evidence="6">Gill</tissue>
    </source>
</reference>
<feature type="region of interest" description="Disordered" evidence="4">
    <location>
        <begin position="19"/>
        <end position="44"/>
    </location>
</feature>
<comment type="subcellular location">
    <subcellularLocation>
        <location evidence="1">Nucleus</location>
    </subcellularLocation>
</comment>
<dbReference type="Pfam" id="PF12656">
    <property type="entry name" value="G-patch_2"/>
    <property type="match status" value="1"/>
</dbReference>
<accession>A0AAE1QLB0</accession>
<comment type="caution">
    <text evidence="6">The sequence shown here is derived from an EMBL/GenBank/DDBJ whole genome shotgun (WGS) entry which is preliminary data.</text>
</comment>
<dbReference type="InterPro" id="IPR005824">
    <property type="entry name" value="KOW"/>
</dbReference>
<dbReference type="GO" id="GO:0000398">
    <property type="term" value="P:mRNA splicing, via spliceosome"/>
    <property type="evidence" value="ECO:0007669"/>
    <property type="project" value="InterPro"/>
</dbReference>
<feature type="region of interest" description="Disordered" evidence="4">
    <location>
        <begin position="137"/>
        <end position="157"/>
    </location>
</feature>
<name>A0AAE1QLB0_9EUCA</name>
<feature type="region of interest" description="Disordered" evidence="4">
    <location>
        <begin position="86"/>
        <end position="124"/>
    </location>
</feature>
<feature type="compositionally biased region" description="Polar residues" evidence="4">
    <location>
        <begin position="240"/>
        <end position="252"/>
    </location>
</feature>
<feature type="compositionally biased region" description="Polar residues" evidence="4">
    <location>
        <begin position="24"/>
        <end position="40"/>
    </location>
</feature>
<dbReference type="GO" id="GO:0003676">
    <property type="term" value="F:nucleic acid binding"/>
    <property type="evidence" value="ECO:0007669"/>
    <property type="project" value="InterPro"/>
</dbReference>
<feature type="compositionally biased region" description="Basic and acidic residues" evidence="4">
    <location>
        <begin position="424"/>
        <end position="440"/>
    </location>
</feature>
<dbReference type="PANTHER" id="PTHR15818">
    <property type="entry name" value="G PATCH AND KOW-CONTAINING"/>
    <property type="match status" value="1"/>
</dbReference>
<dbReference type="SMART" id="SM00739">
    <property type="entry name" value="KOW"/>
    <property type="match status" value="2"/>
</dbReference>
<evidence type="ECO:0000256" key="2">
    <source>
        <dbReference type="ARBA" id="ARBA00010966"/>
    </source>
</evidence>
<feature type="region of interest" description="Disordered" evidence="4">
    <location>
        <begin position="230"/>
        <end position="253"/>
    </location>
</feature>
<organism evidence="6 7">
    <name type="scientific">Petrolisthes manimaculis</name>
    <dbReference type="NCBI Taxonomy" id="1843537"/>
    <lineage>
        <taxon>Eukaryota</taxon>
        <taxon>Metazoa</taxon>
        <taxon>Ecdysozoa</taxon>
        <taxon>Arthropoda</taxon>
        <taxon>Crustacea</taxon>
        <taxon>Multicrustacea</taxon>
        <taxon>Malacostraca</taxon>
        <taxon>Eumalacostraca</taxon>
        <taxon>Eucarida</taxon>
        <taxon>Decapoda</taxon>
        <taxon>Pleocyemata</taxon>
        <taxon>Anomura</taxon>
        <taxon>Galatheoidea</taxon>
        <taxon>Porcellanidae</taxon>
        <taxon>Petrolisthes</taxon>
    </lineage>
</organism>
<evidence type="ECO:0000313" key="6">
    <source>
        <dbReference type="EMBL" id="KAK4329004.1"/>
    </source>
</evidence>
<protein>
    <recommendedName>
        <fullName evidence="5">G-patch domain-containing protein</fullName>
    </recommendedName>
</protein>
<feature type="domain" description="G-patch" evidence="5">
    <location>
        <begin position="188"/>
        <end position="242"/>
    </location>
</feature>
<feature type="region of interest" description="Disordered" evidence="4">
    <location>
        <begin position="328"/>
        <end position="603"/>
    </location>
</feature>
<dbReference type="Proteomes" id="UP001292094">
    <property type="component" value="Unassembled WGS sequence"/>
</dbReference>
<evidence type="ECO:0000256" key="4">
    <source>
        <dbReference type="SAM" id="MobiDB-lite"/>
    </source>
</evidence>
<dbReference type="Pfam" id="PF25088">
    <property type="entry name" value="GPKOW_C"/>
    <property type="match status" value="1"/>
</dbReference>
<gene>
    <name evidence="6" type="ORF">Pmani_000617</name>
</gene>
<dbReference type="PANTHER" id="PTHR15818:SF2">
    <property type="entry name" value="G-PATCH DOMAIN AND KOW MOTIFS-CONTAINING PROTEIN"/>
    <property type="match status" value="1"/>
</dbReference>
<proteinExistence type="inferred from homology"/>
<keyword evidence="7" id="KW-1185">Reference proteome</keyword>
<feature type="compositionally biased region" description="Basic and acidic residues" evidence="4">
    <location>
        <begin position="341"/>
        <end position="382"/>
    </location>
</feature>
<feature type="compositionally biased region" description="Polar residues" evidence="4">
    <location>
        <begin position="383"/>
        <end position="393"/>
    </location>
</feature>
<evidence type="ECO:0000256" key="1">
    <source>
        <dbReference type="ARBA" id="ARBA00004123"/>
    </source>
</evidence>
<dbReference type="InterPro" id="IPR045166">
    <property type="entry name" value="Spp2-like"/>
</dbReference>
<dbReference type="InterPro" id="IPR014722">
    <property type="entry name" value="Rib_uL2_dom2"/>
</dbReference>
<dbReference type="PROSITE" id="PS50174">
    <property type="entry name" value="G_PATCH"/>
    <property type="match status" value="1"/>
</dbReference>
<keyword evidence="3" id="KW-0539">Nucleus</keyword>
<feature type="compositionally biased region" description="Basic and acidic residues" evidence="4">
    <location>
        <begin position="137"/>
        <end position="151"/>
    </location>
</feature>
<feature type="compositionally biased region" description="Basic and acidic residues" evidence="4">
    <location>
        <begin position="400"/>
        <end position="416"/>
    </location>
</feature>
<dbReference type="InterPro" id="IPR026822">
    <property type="entry name" value="Spp2/MOS2_G-patch"/>
</dbReference>
<feature type="compositionally biased region" description="Basic and acidic residues" evidence="4">
    <location>
        <begin position="450"/>
        <end position="603"/>
    </location>
</feature>
<comment type="similarity">
    <text evidence="2">Belongs to the MOS2 family.</text>
</comment>
<dbReference type="GO" id="GO:0005681">
    <property type="term" value="C:spliceosomal complex"/>
    <property type="evidence" value="ECO:0007669"/>
    <property type="project" value="TreeGrafter"/>
</dbReference>
<feature type="compositionally biased region" description="Basic and acidic residues" evidence="4">
    <location>
        <begin position="106"/>
        <end position="120"/>
    </location>
</feature>
<sequence length="743" mass="85551">MSGPKFSLTFTRRVERRKLEPSTAIRSSEITREQSTNPAPQTLHVIEGNSLKIDETEAEKQELVIPLVQDDRIALLKKAQELAETDTPTAKKLKAGRDTSGNDDGQENKKGEKKGGETEPTKALTLEEQAATALIEESQRKLESWQERDKGGNLTISAASTSSNLDVSQSTDTRVKEASLDDYEEITVSSFGAAMLRGMGWKKGEGVGRIGKRVVEIIDPATLTYTLSETRKKQGGEGQEATNTQRNGQQEEQLPMVKGAHVYIHGGRQKGVYGVAETVDEDHVLVKAAVSGNIIREVELNLRIISQQEFKESSRVINKDMYDKYKEEEARKKSDLKRKSKTSDSRDSKREGSSEEMKKKQKFADLPERGNQDSKTHIDKYQTDGQGENTRQNIKSKHRSYAEDKGIRDSDREEKHRDRHKHRSPDEESAERRHAERDDGSNFNKSNKSKYRDFKRDEDEHIEKQSAVRKDGDERFDEKSGRSRHLNDGDSKSKLKEGREREGEHGYSKSREKRDSDEDDGYGKSKEIKKENEYYGYSKVKERRDWEERGSDRKSNVRKEEEGEYAHNKFQGSEKEMYNKLKSKKEREEEYGHKKSKGREEENYYRKTEKKVGREVEKRQVKPPVAMPWVRENLRVRLINKTYRGGRHHKEKVVVRSVVTAERCECETEDGKLLLEVHPAWLETVIPKVPPHLVMIVRGHNKGQVARILQLHKDQEKASLQLLEEETTLLKLHYDDISEYVRQ</sequence>